<dbReference type="GO" id="GO:0046872">
    <property type="term" value="F:metal ion binding"/>
    <property type="evidence" value="ECO:0007669"/>
    <property type="project" value="UniProtKB-KW"/>
</dbReference>
<dbReference type="EMBL" id="CM026425">
    <property type="protein sequence ID" value="KAG0577631.1"/>
    <property type="molecule type" value="Genomic_DNA"/>
</dbReference>
<dbReference type="PANTHER" id="PTHR10848:SF3">
    <property type="entry name" value="MEIOTIC RECOMBINATION PROTEIN SPO11-1"/>
    <property type="match status" value="1"/>
</dbReference>
<evidence type="ECO:0000256" key="10">
    <source>
        <dbReference type="ARBA" id="ARBA00023235"/>
    </source>
</evidence>
<feature type="active site" description="O-(5'-phospho-DNA)-tyrosine intermediate" evidence="12">
    <location>
        <position position="103"/>
    </location>
</feature>
<evidence type="ECO:0000256" key="11">
    <source>
        <dbReference type="ARBA" id="ARBA00023242"/>
    </source>
</evidence>
<organism evidence="15 16">
    <name type="scientific">Ceratodon purpureus</name>
    <name type="common">Fire moss</name>
    <name type="synonym">Dicranum purpureum</name>
    <dbReference type="NCBI Taxonomy" id="3225"/>
    <lineage>
        <taxon>Eukaryota</taxon>
        <taxon>Viridiplantae</taxon>
        <taxon>Streptophyta</taxon>
        <taxon>Embryophyta</taxon>
        <taxon>Bryophyta</taxon>
        <taxon>Bryophytina</taxon>
        <taxon>Bryopsida</taxon>
        <taxon>Dicranidae</taxon>
        <taxon>Pseudoditrichales</taxon>
        <taxon>Ditrichaceae</taxon>
        <taxon>Ceratodon</taxon>
    </lineage>
</organism>
<dbReference type="InterPro" id="IPR013048">
    <property type="entry name" value="Meiotic_Spo11"/>
</dbReference>
<evidence type="ECO:0000256" key="7">
    <source>
        <dbReference type="ARBA" id="ARBA00022842"/>
    </source>
</evidence>
<evidence type="ECO:0000256" key="6">
    <source>
        <dbReference type="ARBA" id="ARBA00022723"/>
    </source>
</evidence>
<keyword evidence="10 12" id="KW-0413">Isomerase</keyword>
<dbReference type="GO" id="GO:0000706">
    <property type="term" value="P:meiotic DNA double-strand break processing"/>
    <property type="evidence" value="ECO:0007669"/>
    <property type="project" value="TreeGrafter"/>
</dbReference>
<dbReference type="EC" id="5.6.2.2" evidence="5"/>
<dbReference type="Pfam" id="PF04406">
    <property type="entry name" value="TP6A_N"/>
    <property type="match status" value="1"/>
</dbReference>
<dbReference type="GO" id="GO:0003677">
    <property type="term" value="F:DNA binding"/>
    <property type="evidence" value="ECO:0007669"/>
    <property type="project" value="UniProtKB-UniRule"/>
</dbReference>
<evidence type="ECO:0000259" key="14">
    <source>
        <dbReference type="Pfam" id="PF21180"/>
    </source>
</evidence>
<accession>A0A8T0I4F8</accession>
<dbReference type="GO" id="GO:0042138">
    <property type="term" value="P:meiotic DNA double-strand break formation"/>
    <property type="evidence" value="ECO:0007669"/>
    <property type="project" value="InterPro"/>
</dbReference>
<evidence type="ECO:0000259" key="13">
    <source>
        <dbReference type="Pfam" id="PF04406"/>
    </source>
</evidence>
<comment type="cofactor">
    <cofactor evidence="2">
        <name>Mg(2+)</name>
        <dbReference type="ChEBI" id="CHEBI:18420"/>
    </cofactor>
</comment>
<comment type="similarity">
    <text evidence="4 12">Belongs to the TOP6A family.</text>
</comment>
<dbReference type="PANTHER" id="PTHR10848">
    <property type="entry name" value="MEIOTIC RECOMBINATION PROTEIN SPO11"/>
    <property type="match status" value="1"/>
</dbReference>
<dbReference type="PRINTS" id="PR01551">
    <property type="entry name" value="SPO11HOMOLOG"/>
</dbReference>
<dbReference type="FunFam" id="3.40.1360.10:FF:000003">
    <property type="entry name" value="DNA topoisomerase 6 subunit A"/>
    <property type="match status" value="1"/>
</dbReference>
<evidence type="ECO:0000256" key="8">
    <source>
        <dbReference type="ARBA" id="ARBA00023029"/>
    </source>
</evidence>
<dbReference type="Proteomes" id="UP000822688">
    <property type="component" value="Chromosome 5"/>
</dbReference>
<dbReference type="InterPro" id="IPR013049">
    <property type="entry name" value="Spo11/TopoVI_A_N"/>
</dbReference>
<dbReference type="GO" id="GO:0000228">
    <property type="term" value="C:nuclear chromosome"/>
    <property type="evidence" value="ECO:0007669"/>
    <property type="project" value="TreeGrafter"/>
</dbReference>
<evidence type="ECO:0000256" key="9">
    <source>
        <dbReference type="ARBA" id="ARBA00023125"/>
    </source>
</evidence>
<keyword evidence="6" id="KW-0479">Metal-binding</keyword>
<dbReference type="Gene3D" id="1.10.10.10">
    <property type="entry name" value="Winged helix-like DNA-binding domain superfamily/Winged helix DNA-binding domain"/>
    <property type="match status" value="1"/>
</dbReference>
<evidence type="ECO:0000313" key="16">
    <source>
        <dbReference type="Proteomes" id="UP000822688"/>
    </source>
</evidence>
<feature type="domain" description="Topoisomerase 6 subunit A/Spo11 TOPRIM" evidence="14">
    <location>
        <begin position="184"/>
        <end position="355"/>
    </location>
</feature>
<comment type="subcellular location">
    <subcellularLocation>
        <location evidence="3">Nucleus</location>
    </subcellularLocation>
</comment>
<name>A0A8T0I4F8_CERPU</name>
<sequence length="361" mass="40330">MAGGTSGSADLLPHIQLFLRQVLHDLSNGDQVAVSIPVYKPREYPLETNKNCLTIFEETTKYEEISCNSKGGSQRLVAMLRVLQIAEGLLQQNRRATKRDIYYTDPALLKGRLDQSINDICSLFHCSRSSLNLVASSKGLVTGQLCYFEEGRLINCSKRNSTSTGLPVPVHMNEVSNISSGAEFILLVEKETVFQRLTNDKFCAKNRCILLTGKGYPDVATRSFLRRLVDELHLPVYGLMDGDPYGLDILSIYRFGSLTMAYDAEVLAVPTIRWLGIFLSDLGTYGLPESCLLHLSKQDVKKADALLSRSYLQYLAPVWWAKLAEFRHRGVKLEIEAVSAASFSLLADQYIPSKIRGQCYV</sequence>
<evidence type="ECO:0000256" key="12">
    <source>
        <dbReference type="PROSITE-ProRule" id="PRU01385"/>
    </source>
</evidence>
<feature type="domain" description="Spo11/DNA topoisomerase VI subunit A N-terminal" evidence="13">
    <location>
        <begin position="75"/>
        <end position="132"/>
    </location>
</feature>
<dbReference type="InterPro" id="IPR036388">
    <property type="entry name" value="WH-like_DNA-bd_sf"/>
</dbReference>
<dbReference type="Gene3D" id="3.40.1360.10">
    <property type="match status" value="1"/>
</dbReference>
<protein>
    <recommendedName>
        <fullName evidence="5">DNA topoisomerase (ATP-hydrolyzing)</fullName>
        <ecNumber evidence="5">5.6.2.2</ecNumber>
    </recommendedName>
</protein>
<dbReference type="SUPFAM" id="SSF56726">
    <property type="entry name" value="DNA topoisomerase IV, alpha subunit"/>
    <property type="match status" value="1"/>
</dbReference>
<reference evidence="15" key="1">
    <citation type="submission" date="2020-06" db="EMBL/GenBank/DDBJ databases">
        <title>WGS assembly of Ceratodon purpureus strain R40.</title>
        <authorList>
            <person name="Carey S.B."/>
            <person name="Jenkins J."/>
            <person name="Shu S."/>
            <person name="Lovell J.T."/>
            <person name="Sreedasyam A."/>
            <person name="Maumus F."/>
            <person name="Tiley G.P."/>
            <person name="Fernandez-Pozo N."/>
            <person name="Barry K."/>
            <person name="Chen C."/>
            <person name="Wang M."/>
            <person name="Lipzen A."/>
            <person name="Daum C."/>
            <person name="Saski C.A."/>
            <person name="Payton A.C."/>
            <person name="Mcbreen J.C."/>
            <person name="Conrad R.E."/>
            <person name="Kollar L.M."/>
            <person name="Olsson S."/>
            <person name="Huttunen S."/>
            <person name="Landis J.B."/>
            <person name="Wickett N.J."/>
            <person name="Johnson M.G."/>
            <person name="Rensing S.A."/>
            <person name="Grimwood J."/>
            <person name="Schmutz J."/>
            <person name="Mcdaniel S.F."/>
        </authorList>
    </citation>
    <scope>NUCLEOTIDE SEQUENCE</scope>
    <source>
        <strain evidence="15">R40</strain>
    </source>
</reference>
<keyword evidence="7" id="KW-0460">Magnesium</keyword>
<dbReference type="GO" id="GO:0005524">
    <property type="term" value="F:ATP binding"/>
    <property type="evidence" value="ECO:0007669"/>
    <property type="project" value="InterPro"/>
</dbReference>
<evidence type="ECO:0000256" key="3">
    <source>
        <dbReference type="ARBA" id="ARBA00004123"/>
    </source>
</evidence>
<keyword evidence="11" id="KW-0539">Nucleus</keyword>
<keyword evidence="8 12" id="KW-0799">Topoisomerase</keyword>
<dbReference type="PROSITE" id="PS52041">
    <property type="entry name" value="TOPO_IIB"/>
    <property type="match status" value="1"/>
</dbReference>
<dbReference type="InterPro" id="IPR002815">
    <property type="entry name" value="Spo11/TopoVI_A"/>
</dbReference>
<dbReference type="GO" id="GO:0003918">
    <property type="term" value="F:DNA topoisomerase type II (double strand cut, ATP-hydrolyzing) activity"/>
    <property type="evidence" value="ECO:0007669"/>
    <property type="project" value="UniProtKB-UniRule"/>
</dbReference>
<dbReference type="PRINTS" id="PR01550">
    <property type="entry name" value="TOP6AFAMILY"/>
</dbReference>
<evidence type="ECO:0000256" key="5">
    <source>
        <dbReference type="ARBA" id="ARBA00012895"/>
    </source>
</evidence>
<comment type="catalytic activity">
    <reaction evidence="1 12">
        <text>ATP-dependent breakage, passage and rejoining of double-stranded DNA.</text>
        <dbReference type="EC" id="5.6.2.2"/>
    </reaction>
</comment>
<dbReference type="InterPro" id="IPR034136">
    <property type="entry name" value="TOPRIM_Topo6A/Spo11"/>
</dbReference>
<keyword evidence="16" id="KW-1185">Reference proteome</keyword>
<dbReference type="CDD" id="cd00223">
    <property type="entry name" value="TOPRIM_TopoIIB_SPO"/>
    <property type="match status" value="1"/>
</dbReference>
<dbReference type="Pfam" id="PF21180">
    <property type="entry name" value="TOP6A-Spo11_Toprim"/>
    <property type="match status" value="1"/>
</dbReference>
<dbReference type="GO" id="GO:0007131">
    <property type="term" value="P:reciprocal meiotic recombination"/>
    <property type="evidence" value="ECO:0007669"/>
    <property type="project" value="TreeGrafter"/>
</dbReference>
<evidence type="ECO:0000256" key="1">
    <source>
        <dbReference type="ARBA" id="ARBA00000185"/>
    </source>
</evidence>
<dbReference type="InterPro" id="IPR036078">
    <property type="entry name" value="Spo11/TopoVI_A_sf"/>
</dbReference>
<dbReference type="AlphaFoldDB" id="A0A8T0I4F8"/>
<comment type="caution">
    <text evidence="15">The sequence shown here is derived from an EMBL/GenBank/DDBJ whole genome shotgun (WGS) entry which is preliminary data.</text>
</comment>
<evidence type="ECO:0000313" key="15">
    <source>
        <dbReference type="EMBL" id="KAG0577631.1"/>
    </source>
</evidence>
<evidence type="ECO:0000256" key="4">
    <source>
        <dbReference type="ARBA" id="ARBA00006559"/>
    </source>
</evidence>
<evidence type="ECO:0000256" key="2">
    <source>
        <dbReference type="ARBA" id="ARBA00001946"/>
    </source>
</evidence>
<keyword evidence="9 12" id="KW-0238">DNA-binding</keyword>
<gene>
    <name evidence="15" type="ORF">KC19_5G168500</name>
</gene>
<proteinExistence type="inferred from homology"/>